<name>A0A8H3FAL0_9LECA</name>
<feature type="region of interest" description="Disordered" evidence="1">
    <location>
        <begin position="1"/>
        <end position="21"/>
    </location>
</feature>
<sequence>MDIIDTDLTDSTGPEKNPLPEPNVTIDWCLEPTTHSYSSASSPTLKFSLINHGDRPITIYEEHIDPSTILAEGRLSIFDHTTNTDVDQIKTRYCSIAPPSKVHVPLREQLFHTLYSEVPVTFTTTFGRSKTPSRPKSIDADDGHGKKDQARGVHGLEPGHRYSLRPGKGWGFVRWWEYGEKEEVMNPPEGKLDGREVAYDHRKAPHPGFHVNVADLPVIDFWCVE</sequence>
<proteinExistence type="predicted"/>
<protein>
    <submittedName>
        <fullName evidence="2">Uncharacterized protein</fullName>
    </submittedName>
</protein>
<accession>A0A8H3FAL0</accession>
<feature type="compositionally biased region" description="Basic and acidic residues" evidence="1">
    <location>
        <begin position="136"/>
        <end position="151"/>
    </location>
</feature>
<feature type="compositionally biased region" description="Polar residues" evidence="1">
    <location>
        <begin position="125"/>
        <end position="134"/>
    </location>
</feature>
<keyword evidence="3" id="KW-1185">Reference proteome</keyword>
<evidence type="ECO:0000256" key="1">
    <source>
        <dbReference type="SAM" id="MobiDB-lite"/>
    </source>
</evidence>
<dbReference type="AlphaFoldDB" id="A0A8H3FAL0"/>
<evidence type="ECO:0000313" key="3">
    <source>
        <dbReference type="Proteomes" id="UP000664521"/>
    </source>
</evidence>
<evidence type="ECO:0000313" key="2">
    <source>
        <dbReference type="EMBL" id="CAF9922466.1"/>
    </source>
</evidence>
<organism evidence="2 3">
    <name type="scientific">Heterodermia speciosa</name>
    <dbReference type="NCBI Taxonomy" id="116794"/>
    <lineage>
        <taxon>Eukaryota</taxon>
        <taxon>Fungi</taxon>
        <taxon>Dikarya</taxon>
        <taxon>Ascomycota</taxon>
        <taxon>Pezizomycotina</taxon>
        <taxon>Lecanoromycetes</taxon>
        <taxon>OSLEUM clade</taxon>
        <taxon>Lecanoromycetidae</taxon>
        <taxon>Caliciales</taxon>
        <taxon>Physciaceae</taxon>
        <taxon>Heterodermia</taxon>
    </lineage>
</organism>
<dbReference type="Proteomes" id="UP000664521">
    <property type="component" value="Unassembled WGS sequence"/>
</dbReference>
<gene>
    <name evidence="2" type="ORF">HETSPECPRED_005080</name>
</gene>
<feature type="region of interest" description="Disordered" evidence="1">
    <location>
        <begin position="125"/>
        <end position="160"/>
    </location>
</feature>
<dbReference type="EMBL" id="CAJPDS010000030">
    <property type="protein sequence ID" value="CAF9922466.1"/>
    <property type="molecule type" value="Genomic_DNA"/>
</dbReference>
<reference evidence="2" key="1">
    <citation type="submission" date="2021-03" db="EMBL/GenBank/DDBJ databases">
        <authorList>
            <person name="Tagirdzhanova G."/>
        </authorList>
    </citation>
    <scope>NUCLEOTIDE SEQUENCE</scope>
</reference>
<dbReference type="OrthoDB" id="5418036at2759"/>
<comment type="caution">
    <text evidence="2">The sequence shown here is derived from an EMBL/GenBank/DDBJ whole genome shotgun (WGS) entry which is preliminary data.</text>
</comment>